<dbReference type="RefSeq" id="WP_150158053.1">
    <property type="nucleotide sequence ID" value="NZ_QSMZ01000005.1"/>
</dbReference>
<dbReference type="EMBL" id="QSMZ01000005">
    <property type="protein sequence ID" value="KAA6470643.1"/>
    <property type="molecule type" value="Genomic_DNA"/>
</dbReference>
<name>A0A9W7USM3_BACCE</name>
<dbReference type="InterPro" id="IPR032750">
    <property type="entry name" value="TnsD_C"/>
</dbReference>
<accession>A0A9W7USM3</accession>
<evidence type="ECO:0000313" key="3">
    <source>
        <dbReference type="EMBL" id="KAA6470643.1"/>
    </source>
</evidence>
<protein>
    <submittedName>
        <fullName evidence="3">Transposase</fullName>
    </submittedName>
</protein>
<dbReference type="Pfam" id="PF15978">
    <property type="entry name" value="TnsD"/>
    <property type="match status" value="1"/>
</dbReference>
<comment type="caution">
    <text evidence="3">The sequence shown here is derived from an EMBL/GenBank/DDBJ whole genome shotgun (WGS) entry which is preliminary data.</text>
</comment>
<evidence type="ECO:0000313" key="4">
    <source>
        <dbReference type="Proteomes" id="UP000323321"/>
    </source>
</evidence>
<organism evidence="3 4">
    <name type="scientific">Bacillus cereus</name>
    <dbReference type="NCBI Taxonomy" id="1396"/>
    <lineage>
        <taxon>Bacteria</taxon>
        <taxon>Bacillati</taxon>
        <taxon>Bacillota</taxon>
        <taxon>Bacilli</taxon>
        <taxon>Bacillales</taxon>
        <taxon>Bacillaceae</taxon>
        <taxon>Bacillus</taxon>
        <taxon>Bacillus cereus group</taxon>
    </lineage>
</organism>
<gene>
    <name evidence="3" type="ORF">DX932_08960</name>
</gene>
<evidence type="ECO:0000259" key="1">
    <source>
        <dbReference type="Pfam" id="PF06527"/>
    </source>
</evidence>
<sequence length="627" mass="74230">MLNYFPVPYEDELFYSIVARYHMWGPDSSKNPTIEKLFNKSRFDFGIESIGALKGLVDNLQVFSEIFTISYFIERHSLIPLIRPFKTKEWYEELSKGSSSKIYHNLFSSKKGNIKSKEHLYYCLACVKEQYQNYGEGYWNRIHQVPGVFVCIKHQAPLMKHLVNIKNFKSHNFIYPSLNDRNSDEIFLESEIVDELIGIAEDVKYLLDKNFSSFSQDFYVEKYETLLKVNGIGYPVLKRHQRLSELLQDHYSQKLLRMLESSFQIDERLSWINYILSHSSIQFCHPIRHILIMRCLCGSVKNFFEDEYIYEPFGKGPWVCMNPLANHYLKKCVEKVEIGIFGMHPEIQGDFECTCGYIYRLKEWEQNPLEVATFSKRIVQRGHVWEKELSKLVSNKVTLKEIAMKTGHSPSTIRYILDKKNNLEVEKRKHRKKVEREKKAAQYKRIWIKAQKKHPDYTRGGLKNLNKAVYAWLSIYERAWLKEHLPPKDLGKNSKKRSIDSYHHQDLMFTEEAKRVVNDWAKYEKIRGKLIRKTYASVTKILGIHKRCLIKERHPVLKEYITTIEESLQDFQKRRIRYVLDTKFKGKAVSVSTLITATSISKYVRNEEGDIKGYLYKMMEAHNQKYL</sequence>
<feature type="domain" description="Transposon Tn7 transposition protein TnsD C-terminal" evidence="2">
    <location>
        <begin position="199"/>
        <end position="519"/>
    </location>
</feature>
<proteinExistence type="predicted"/>
<dbReference type="Pfam" id="PF06527">
    <property type="entry name" value="TniQ"/>
    <property type="match status" value="1"/>
</dbReference>
<reference evidence="3 4" key="1">
    <citation type="submission" date="2018-08" db="EMBL/GenBank/DDBJ databases">
        <title>Bacillus phenotypic plasticity.</title>
        <authorList>
            <person name="Hurtado E."/>
        </authorList>
    </citation>
    <scope>NUCLEOTIDE SEQUENCE [LARGE SCALE GENOMIC DNA]</scope>
    <source>
        <strain evidence="3 4">111b</strain>
    </source>
</reference>
<evidence type="ECO:0000259" key="2">
    <source>
        <dbReference type="Pfam" id="PF15978"/>
    </source>
</evidence>
<dbReference type="InterPro" id="IPR009492">
    <property type="entry name" value="TniQ"/>
</dbReference>
<feature type="domain" description="TniQ" evidence="1">
    <location>
        <begin position="4"/>
        <end position="158"/>
    </location>
</feature>
<dbReference type="AlphaFoldDB" id="A0A9W7USM3"/>
<dbReference type="Proteomes" id="UP000323321">
    <property type="component" value="Unassembled WGS sequence"/>
</dbReference>